<dbReference type="OrthoDB" id="3366546at2759"/>
<dbReference type="Proteomes" id="UP000232875">
    <property type="component" value="Unassembled WGS sequence"/>
</dbReference>
<accession>A0A2N1JFW4</accession>
<dbReference type="PROSITE" id="PS50174">
    <property type="entry name" value="G_PATCH"/>
    <property type="match status" value="1"/>
</dbReference>
<name>A0A2N1JFW4_9BASI</name>
<dbReference type="GO" id="GO:0003676">
    <property type="term" value="F:nucleic acid binding"/>
    <property type="evidence" value="ECO:0007669"/>
    <property type="project" value="InterPro"/>
</dbReference>
<protein>
    <recommendedName>
        <fullName evidence="2">G-patch domain-containing protein</fullName>
    </recommendedName>
</protein>
<sequence length="168" mass="19574">MPLDSQKYLTKQGWRGHGLSLDNEGRGLKRPIVIAQKRNLGGVGQNRDRAVEWWDDVFASNDIVLTEENRADKKRSKATKEKKKGEKKREKMKEKETRDKKVIDAKELPKEKKKEGVESKRQKDSQDKANQFSEARSDVKKAKKMKLKYYNIETEGEKSKKKRKRDAA</sequence>
<proteinExistence type="predicted"/>
<evidence type="ECO:0000256" key="1">
    <source>
        <dbReference type="SAM" id="MobiDB-lite"/>
    </source>
</evidence>
<feature type="domain" description="G-patch" evidence="2">
    <location>
        <begin position="5"/>
        <end position="48"/>
    </location>
</feature>
<evidence type="ECO:0000313" key="3">
    <source>
        <dbReference type="EMBL" id="PKI85428.1"/>
    </source>
</evidence>
<organism evidence="3 4">
    <name type="scientific">Malassezia vespertilionis</name>
    <dbReference type="NCBI Taxonomy" id="2020962"/>
    <lineage>
        <taxon>Eukaryota</taxon>
        <taxon>Fungi</taxon>
        <taxon>Dikarya</taxon>
        <taxon>Basidiomycota</taxon>
        <taxon>Ustilaginomycotina</taxon>
        <taxon>Malasseziomycetes</taxon>
        <taxon>Malasseziales</taxon>
        <taxon>Malasseziaceae</taxon>
        <taxon>Malassezia</taxon>
    </lineage>
</organism>
<feature type="region of interest" description="Disordered" evidence="1">
    <location>
        <begin position="1"/>
        <end position="27"/>
    </location>
</feature>
<feature type="compositionally biased region" description="Basic residues" evidence="1">
    <location>
        <begin position="159"/>
        <end position="168"/>
    </location>
</feature>
<feature type="compositionally biased region" description="Basic and acidic residues" evidence="1">
    <location>
        <begin position="83"/>
        <end position="127"/>
    </location>
</feature>
<evidence type="ECO:0000259" key="2">
    <source>
        <dbReference type="PROSITE" id="PS50174"/>
    </source>
</evidence>
<keyword evidence="4" id="KW-1185">Reference proteome</keyword>
<feature type="region of interest" description="Disordered" evidence="1">
    <location>
        <begin position="65"/>
        <end position="168"/>
    </location>
</feature>
<dbReference type="EMBL" id="KZ454987">
    <property type="protein sequence ID" value="PKI85428.1"/>
    <property type="molecule type" value="Genomic_DNA"/>
</dbReference>
<dbReference type="AlphaFoldDB" id="A0A2N1JFW4"/>
<feature type="compositionally biased region" description="Basic residues" evidence="1">
    <location>
        <begin position="72"/>
        <end position="82"/>
    </location>
</feature>
<dbReference type="STRING" id="2020962.A0A2N1JFW4"/>
<evidence type="ECO:0000313" key="4">
    <source>
        <dbReference type="Proteomes" id="UP000232875"/>
    </source>
</evidence>
<dbReference type="InterPro" id="IPR000467">
    <property type="entry name" value="G_patch_dom"/>
</dbReference>
<reference evidence="3 4" key="1">
    <citation type="submission" date="2017-10" db="EMBL/GenBank/DDBJ databases">
        <title>A novel species of cold-tolerant Malassezia isolated from bats.</title>
        <authorList>
            <person name="Lorch J.M."/>
            <person name="Palmer J.M."/>
            <person name="Vanderwolf K.J."/>
            <person name="Schmidt K.Z."/>
            <person name="Verant M.L."/>
            <person name="Weller T.J."/>
            <person name="Blehert D.S."/>
        </authorList>
    </citation>
    <scope>NUCLEOTIDE SEQUENCE [LARGE SCALE GENOMIC DNA]</scope>
    <source>
        <strain evidence="3 4">NWHC:44797-103</strain>
    </source>
</reference>
<gene>
    <name evidence="3" type="ORF">MVES_000447</name>
</gene>